<feature type="compositionally biased region" description="Low complexity" evidence="1">
    <location>
        <begin position="829"/>
        <end position="843"/>
    </location>
</feature>
<feature type="region of interest" description="Disordered" evidence="1">
    <location>
        <begin position="1506"/>
        <end position="1525"/>
    </location>
</feature>
<sequence>MPRVAKNFDKYLLTKEVPDSPNGTGITKKNIEHIRVQWDYELEDTTRVIYHRFRNQTEYEKYHNNKVSQGVRKRNGLYETGQKLRKKKKKEDDDENMTTDGTTTTTTTKIGSTVAAVAVAVAEKPSSTSSLLSLKKKASALASAAVGTTTMTDSNDNAGVSTYEDGIDAGLPSTTSYHCQPIVGTRLVITPSNIPPPPSPPLQKEHDTMEATTTGSPPPPPPPLGKTIIQTTHKDGNDDEVVVVEEPAKTASPSALSTSTTTAATTAATTATATSLIIDLTIDDDPDNDVVGGSLVPARAVESKGKPKMKRAKRQMLPLNRRKMQDEEADNNNDVVGGSRASSKLLRMEMIMKLPTAEELKAESIVINDVNDHDILMGSRKCNKHPGNKVYRDIVRKYQPLLEKETIGDRAIVVSMVIDHIHDQIGGRFLKVNSANQWHVVPRLDVITKITKALVELGNPAIFRLALPKSVPTSTMLESIGESIGQSIVGQDNKRPKRKCTLPKVIEEQVDDEPMEKKFTKTTTMRERSSRIEDEKITKIDDDDAESNKNDDNNDDHHHLRMVATVVEEEEENGFSSIPTTAAAAVMTNANSTADADSIIPTSWKDWVSRVNNLVESSPSCMDYSPASERYKILLDYIPMEDIVSQIRYKHMMYQIFISDRPGDRECIHAFPNQISFNSIEKKYNKQISNGKSVKKKRSQLQMKTANDKYRSKKKRKTDASDAFRTTVGSIQEEQAARATTITTGIALEEKNNEYLELFTAAAAAADTTTATATATATKEVACEEIKRALSNAGIAAVAKQNDTNASVITQTQKEYTRLPPHRTSAARNNNNNDNNNNNNDNNSTKHQQQEQQKSMTASTRGQDEETNATPVSNQYPIAIAATVDTTSQLKPQTKPLSHMQGAYSSRREKVMANIKELRSQISQATFDEEKIAFEQAFKLEIESLGRLNKDEMKSKLLFEGDKIDVIEEAELVNGSNASNPTTNNVNLLYPPYNQFGMEMMANDFGCGGSANIGVIGGISHGFGASGNLGAPYSASFYAQQQMYQYSVVHPHQIVHQHPYFQHHHHKHQAIAVTNTDRPDDPFIMMDPAIPDGSSDKNKREQNENENRGGCTAVTADIATHSLPLSEEHTVAQQDIAQDDSIISDAVDGKNTTGSDGNADANFNANTKPTATTKGKWTPEEHEEVAKAMAKYGPRVSGKQISIEFVKGRTPLQLNSYINRKKSELLATCKKYKQDYCDESEDDDDGGTIRGLKFHQTRSCDRDGDDKKTTNTDVEKNVQYRNAERELRRTKDGCLLPKGGKEKYLKDDGTYRRPDGARPFGLSWHKIRGLWVPSERLEDNDENNYDDNINKSGYTNYSSGDTIAKATSSNCEQSYDRSALPRGLKTHIRDPVGGCYWTPLGSRRKLTAKEASRKSKKRKPGRQSAGAKTKEKETRALAYVTPLEILQGKKPTPSNLFLSLHSVIPEAAMNENFKDDDDDDDDDEGYESWTSGSWCLLQAQRDASASAVAESEAKKSAPDEEEQQVRKCKSIAAEAKAKERERIGATCTGNQKDESANCGDDSSQDSSKRRRLSICEQSRIINPVQKINVQRKKKKSFLKAKQDARDYMLAKYGQGNEEEEIVMV</sequence>
<feature type="region of interest" description="Disordered" evidence="1">
    <location>
        <begin position="1088"/>
        <end position="1109"/>
    </location>
</feature>
<feature type="region of interest" description="Disordered" evidence="1">
    <location>
        <begin position="1406"/>
        <end position="1433"/>
    </location>
</feature>
<dbReference type="Proteomes" id="UP000095751">
    <property type="component" value="Unassembled WGS sequence"/>
</dbReference>
<name>A0A1E7FZM3_9STRA</name>
<dbReference type="InParanoid" id="A0A1E7FZM3"/>
<feature type="domain" description="DUF6824" evidence="2">
    <location>
        <begin position="374"/>
        <end position="454"/>
    </location>
</feature>
<evidence type="ECO:0000259" key="2">
    <source>
        <dbReference type="Pfam" id="PF20710"/>
    </source>
</evidence>
<gene>
    <name evidence="3" type="ORF">FRACYDRAFT_233781</name>
</gene>
<feature type="region of interest" description="Disordered" evidence="1">
    <location>
        <begin position="1151"/>
        <end position="1176"/>
    </location>
</feature>
<dbReference type="EMBL" id="KV784353">
    <property type="protein sequence ID" value="OEU23609.1"/>
    <property type="molecule type" value="Genomic_DNA"/>
</dbReference>
<organism evidence="3 4">
    <name type="scientific">Fragilariopsis cylindrus CCMP1102</name>
    <dbReference type="NCBI Taxonomy" id="635003"/>
    <lineage>
        <taxon>Eukaryota</taxon>
        <taxon>Sar</taxon>
        <taxon>Stramenopiles</taxon>
        <taxon>Ochrophyta</taxon>
        <taxon>Bacillariophyta</taxon>
        <taxon>Bacillariophyceae</taxon>
        <taxon>Bacillariophycidae</taxon>
        <taxon>Bacillariales</taxon>
        <taxon>Bacillariaceae</taxon>
        <taxon>Fragilariopsis</taxon>
    </lineage>
</organism>
<dbReference type="InterPro" id="IPR049227">
    <property type="entry name" value="DUF6824"/>
</dbReference>
<reference evidence="3 4" key="1">
    <citation type="submission" date="2016-09" db="EMBL/GenBank/DDBJ databases">
        <title>Extensive genetic diversity and differential bi-allelic expression allows diatom success in the polar Southern Ocean.</title>
        <authorList>
            <consortium name="DOE Joint Genome Institute"/>
            <person name="Mock T."/>
            <person name="Otillar R.P."/>
            <person name="Strauss J."/>
            <person name="Dupont C."/>
            <person name="Frickenhaus S."/>
            <person name="Maumus F."/>
            <person name="Mcmullan M."/>
            <person name="Sanges R."/>
            <person name="Schmutz J."/>
            <person name="Toseland A."/>
            <person name="Valas R."/>
            <person name="Veluchamy A."/>
            <person name="Ward B.J."/>
            <person name="Allen A."/>
            <person name="Barry K."/>
            <person name="Falciatore A."/>
            <person name="Ferrante M."/>
            <person name="Fortunato A.E."/>
            <person name="Gloeckner G."/>
            <person name="Gruber A."/>
            <person name="Hipkin R."/>
            <person name="Janech M."/>
            <person name="Kroth P."/>
            <person name="Leese F."/>
            <person name="Lindquist E."/>
            <person name="Lyon B.R."/>
            <person name="Martin J."/>
            <person name="Mayer C."/>
            <person name="Parker M."/>
            <person name="Quesneville H."/>
            <person name="Raymond J."/>
            <person name="Uhlig C."/>
            <person name="Valentin K.U."/>
            <person name="Worden A.Z."/>
            <person name="Armbrust E.V."/>
            <person name="Bowler C."/>
            <person name="Green B."/>
            <person name="Moulton V."/>
            <person name="Van Oosterhout C."/>
            <person name="Grigoriev I."/>
        </authorList>
    </citation>
    <scope>NUCLEOTIDE SEQUENCE [LARGE SCALE GENOMIC DNA]</scope>
    <source>
        <strain evidence="3 4">CCMP1102</strain>
    </source>
</reference>
<feature type="region of interest" description="Disordered" evidence="1">
    <location>
        <begin position="520"/>
        <end position="557"/>
    </location>
</feature>
<feature type="region of interest" description="Disordered" evidence="1">
    <location>
        <begin position="1539"/>
        <end position="1571"/>
    </location>
</feature>
<feature type="compositionally biased region" description="Polar residues" evidence="1">
    <location>
        <begin position="1151"/>
        <end position="1175"/>
    </location>
</feature>
<keyword evidence="4" id="KW-1185">Reference proteome</keyword>
<feature type="compositionally biased region" description="Polar residues" evidence="1">
    <location>
        <begin position="845"/>
        <end position="861"/>
    </location>
</feature>
<feature type="region of interest" description="Disordered" evidence="1">
    <location>
        <begin position="192"/>
        <end position="224"/>
    </location>
</feature>
<feature type="compositionally biased region" description="Basic and acidic residues" evidence="1">
    <location>
        <begin position="1094"/>
        <end position="1107"/>
    </location>
</feature>
<feature type="region of interest" description="Disordered" evidence="1">
    <location>
        <begin position="71"/>
        <end position="104"/>
    </location>
</feature>
<dbReference type="PANTHER" id="PTHR42264">
    <property type="entry name" value="EPHRIN_REC_LIKE DOMAIN-CONTAINING PROTEIN"/>
    <property type="match status" value="1"/>
</dbReference>
<protein>
    <recommendedName>
        <fullName evidence="2">DUF6824 domain-containing protein</fullName>
    </recommendedName>
</protein>
<evidence type="ECO:0000256" key="1">
    <source>
        <dbReference type="SAM" id="MobiDB-lite"/>
    </source>
</evidence>
<dbReference type="Pfam" id="PF20710">
    <property type="entry name" value="DUF6824"/>
    <property type="match status" value="1"/>
</dbReference>
<evidence type="ECO:0000313" key="4">
    <source>
        <dbReference type="Proteomes" id="UP000095751"/>
    </source>
</evidence>
<evidence type="ECO:0000313" key="3">
    <source>
        <dbReference type="EMBL" id="OEU23609.1"/>
    </source>
</evidence>
<accession>A0A1E7FZM3</accession>
<feature type="region of interest" description="Disordered" evidence="1">
    <location>
        <begin position="806"/>
        <end position="874"/>
    </location>
</feature>
<dbReference type="KEGG" id="fcy:FRACYDRAFT_233781"/>
<proteinExistence type="predicted"/>